<dbReference type="Proteomes" id="UP000307244">
    <property type="component" value="Unassembled WGS sequence"/>
</dbReference>
<feature type="domain" description="FecR protein" evidence="2">
    <location>
        <begin position="178"/>
        <end position="273"/>
    </location>
</feature>
<dbReference type="Gene3D" id="2.60.120.1440">
    <property type="match status" value="1"/>
</dbReference>
<reference evidence="4 5" key="1">
    <citation type="submission" date="2019-04" db="EMBL/GenBank/DDBJ databases">
        <title>Pedobacter sp. RP-3-15 sp. nov., isolated from Arctic soil.</title>
        <authorList>
            <person name="Dahal R.H."/>
            <person name="Kim D.-U."/>
        </authorList>
    </citation>
    <scope>NUCLEOTIDE SEQUENCE [LARGE SCALE GENOMIC DNA]</scope>
    <source>
        <strain evidence="4 5">RP-3-15</strain>
    </source>
</reference>
<dbReference type="InterPro" id="IPR032508">
    <property type="entry name" value="FecR_C"/>
</dbReference>
<keyword evidence="1" id="KW-1133">Transmembrane helix</keyword>
<feature type="domain" description="Protein FecR C-terminal" evidence="3">
    <location>
        <begin position="314"/>
        <end position="381"/>
    </location>
</feature>
<keyword evidence="1" id="KW-0812">Transmembrane</keyword>
<gene>
    <name evidence="4" type="ORF">FA047_17820</name>
</gene>
<name>A0A4U1CCH3_9SPHI</name>
<dbReference type="PANTHER" id="PTHR30273:SF2">
    <property type="entry name" value="PROTEIN FECR"/>
    <property type="match status" value="1"/>
</dbReference>
<dbReference type="Gene3D" id="3.55.50.30">
    <property type="match status" value="1"/>
</dbReference>
<dbReference type="AlphaFoldDB" id="A0A4U1CCH3"/>
<evidence type="ECO:0000259" key="3">
    <source>
        <dbReference type="Pfam" id="PF16344"/>
    </source>
</evidence>
<evidence type="ECO:0000313" key="4">
    <source>
        <dbReference type="EMBL" id="TKC04439.1"/>
    </source>
</evidence>
<dbReference type="GO" id="GO:0016989">
    <property type="term" value="F:sigma factor antagonist activity"/>
    <property type="evidence" value="ECO:0007669"/>
    <property type="project" value="TreeGrafter"/>
</dbReference>
<dbReference type="InterPro" id="IPR006860">
    <property type="entry name" value="FecR"/>
</dbReference>
<evidence type="ECO:0000313" key="5">
    <source>
        <dbReference type="Proteomes" id="UP000307244"/>
    </source>
</evidence>
<proteinExistence type="predicted"/>
<organism evidence="4 5">
    <name type="scientific">Pedobacter frigoris</name>
    <dbReference type="NCBI Taxonomy" id="2571272"/>
    <lineage>
        <taxon>Bacteria</taxon>
        <taxon>Pseudomonadati</taxon>
        <taxon>Bacteroidota</taxon>
        <taxon>Sphingobacteriia</taxon>
        <taxon>Sphingobacteriales</taxon>
        <taxon>Sphingobacteriaceae</taxon>
        <taxon>Pedobacter</taxon>
    </lineage>
</organism>
<dbReference type="PIRSF" id="PIRSF018266">
    <property type="entry name" value="FecR"/>
    <property type="match status" value="1"/>
</dbReference>
<dbReference type="Pfam" id="PF16344">
    <property type="entry name" value="FecR_C"/>
    <property type="match status" value="1"/>
</dbReference>
<evidence type="ECO:0000259" key="2">
    <source>
        <dbReference type="Pfam" id="PF04773"/>
    </source>
</evidence>
<evidence type="ECO:0000256" key="1">
    <source>
        <dbReference type="SAM" id="Phobius"/>
    </source>
</evidence>
<dbReference type="OrthoDB" id="1099963at2"/>
<dbReference type="InterPro" id="IPR012373">
    <property type="entry name" value="Ferrdict_sens_TM"/>
</dbReference>
<protein>
    <submittedName>
        <fullName evidence="4">DUF4974 domain-containing protein</fullName>
    </submittedName>
</protein>
<comment type="caution">
    <text evidence="4">The sequence shown here is derived from an EMBL/GenBank/DDBJ whole genome shotgun (WGS) entry which is preliminary data.</text>
</comment>
<keyword evidence="5" id="KW-1185">Reference proteome</keyword>
<keyword evidence="1" id="KW-0472">Membrane</keyword>
<dbReference type="PANTHER" id="PTHR30273">
    <property type="entry name" value="PERIPLASMIC SIGNAL SENSOR AND SIGMA FACTOR ACTIVATOR FECR-RELATED"/>
    <property type="match status" value="1"/>
</dbReference>
<sequence>MIMDSKAAADLLERYYLGKCTPEEISLIEDWYETLQTNDQNMTAAQKARLSVQLKQEIDAKTGRRVDSKTTRLWRGFGIKPGVTILAAAAAVAMVVFGVWFFNAPDPIVNRNSAIVNHNDIAPGKNGATITLANGKIIELSDAKGGVVIGDDKLVYSDGSPLSPQGGSLPEGESNAVAETAKGQTYEFTLPDGTKVWLNAASKLEIPSSFSGTDVRKIKLEGEAYFEVAKDKKRPFIVASGGQEVKVLGTHFNINAYKDEPNIKTTLLEGSVEIIAGSSRAVIRPGEQGSFKSNEINVADVNVNTVIDWKNGTFRFKNESLTSILRKVSRWYDVKIIYESDPTKMPTFSGAISRLENVSGILQMLEETSDVKFTIDGKTIRVE</sequence>
<dbReference type="Pfam" id="PF04773">
    <property type="entry name" value="FecR"/>
    <property type="match status" value="1"/>
</dbReference>
<feature type="transmembrane region" description="Helical" evidence="1">
    <location>
        <begin position="82"/>
        <end position="102"/>
    </location>
</feature>
<dbReference type="EMBL" id="SWBQ01000005">
    <property type="protein sequence ID" value="TKC04439.1"/>
    <property type="molecule type" value="Genomic_DNA"/>
</dbReference>
<accession>A0A4U1CCH3</accession>